<evidence type="ECO:0000313" key="6">
    <source>
        <dbReference type="EMBL" id="KAF5475801.1"/>
    </source>
</evidence>
<organism evidence="6 7">
    <name type="scientific">Juglans regia</name>
    <name type="common">English walnut</name>
    <dbReference type="NCBI Taxonomy" id="51240"/>
    <lineage>
        <taxon>Eukaryota</taxon>
        <taxon>Viridiplantae</taxon>
        <taxon>Streptophyta</taxon>
        <taxon>Embryophyta</taxon>
        <taxon>Tracheophyta</taxon>
        <taxon>Spermatophyta</taxon>
        <taxon>Magnoliopsida</taxon>
        <taxon>eudicotyledons</taxon>
        <taxon>Gunneridae</taxon>
        <taxon>Pentapetalae</taxon>
        <taxon>rosids</taxon>
        <taxon>fabids</taxon>
        <taxon>Fagales</taxon>
        <taxon>Juglandaceae</taxon>
        <taxon>Juglans</taxon>
    </lineage>
</organism>
<dbReference type="FunFam" id="3.40.50.2000:FF:000037">
    <property type="entry name" value="Glycosyltransferase"/>
    <property type="match status" value="1"/>
</dbReference>
<dbReference type="Pfam" id="PF00201">
    <property type="entry name" value="UDPGT"/>
    <property type="match status" value="1"/>
</dbReference>
<dbReference type="SUPFAM" id="SSF53756">
    <property type="entry name" value="UDP-Glycosyltransferase/glycogen phosphorylase"/>
    <property type="match status" value="1"/>
</dbReference>
<comment type="similarity">
    <text evidence="1 4">Belongs to the UDP-glycosyltransferase family.</text>
</comment>
<evidence type="ECO:0000256" key="3">
    <source>
        <dbReference type="ARBA" id="ARBA00022679"/>
    </source>
</evidence>
<protein>
    <recommendedName>
        <fullName evidence="5">Glycosyltransferase</fullName>
        <ecNumber evidence="5">2.4.1.-</ecNumber>
    </recommendedName>
</protein>
<dbReference type="InterPro" id="IPR002213">
    <property type="entry name" value="UDP_glucos_trans"/>
</dbReference>
<gene>
    <name evidence="6" type="ORF">F2P56_007571</name>
</gene>
<proteinExistence type="inferred from homology"/>
<dbReference type="CDD" id="cd03784">
    <property type="entry name" value="GT1_Gtf-like"/>
    <property type="match status" value="1"/>
</dbReference>
<keyword evidence="3 4" id="KW-0808">Transferase</keyword>
<dbReference type="Gene3D" id="3.40.50.2000">
    <property type="entry name" value="Glycogen Phosphorylase B"/>
    <property type="match status" value="2"/>
</dbReference>
<dbReference type="EC" id="2.4.1.-" evidence="5"/>
<dbReference type="InterPro" id="IPR050481">
    <property type="entry name" value="UDP-glycosyltransf_plant"/>
</dbReference>
<keyword evidence="2 4" id="KW-0328">Glycosyltransferase</keyword>
<sequence length="549" mass="61603">TMPPNLFLQNFQSKQTAQQQFHVTASLSILCLHYYNFKHHWKMTDLHSKIGDTTSPYIYCLAPIESLYFVRSKEGKIYLHSLIMTSVANMSSEALPHIAMYPWFAIGHLYSFMDTANKLAERGHIISFFLPTKTQTKLEPLNLYKDLISFIPITVPHVDGLPSGTEITADIPRSSLSLLTTAFDLTEPTIDSSLRDIKPHFVFYDFAHWLPSLARRLCIKAICLSVVGPPAVGYLISPERKLIEKPITVVDLKAPPQRFPPSSIKLSAHESREALTLLTVKKDGQGGISFVERLMISYIDCDALVFKACREMEGIYCDYLEAQFRKPVILSGPMVPRPPTSALENKWATWMDGFEAKTMIFCAFGSECILKKDQFQELILGLELSGLPFFAVLKPPIGVETIESALPKGFEERVMGRGLVHGEWVQQQLILQHPSVGCFVTHCGSNSSAEGLVSECQLVLLPHAVEQYIIARELAGDIKLGVEVEKGEEDGLFTREGVCRAVRAVMDDDSKVGQEVRANHTKWRELLLSTGLENSYLDSFVQRLYSLLE</sequence>
<dbReference type="AlphaFoldDB" id="A0A833Y1Q9"/>
<comment type="caution">
    <text evidence="6">The sequence shown here is derived from an EMBL/GenBank/DDBJ whole genome shotgun (WGS) entry which is preliminary data.</text>
</comment>
<dbReference type="EMBL" id="LIHL02000003">
    <property type="protein sequence ID" value="KAF5475801.1"/>
    <property type="molecule type" value="Genomic_DNA"/>
</dbReference>
<dbReference type="Proteomes" id="UP000619265">
    <property type="component" value="Unassembled WGS sequence"/>
</dbReference>
<dbReference type="Gramene" id="Jr03_21070_p1">
    <property type="protein sequence ID" value="cds.Jr03_21070_p1"/>
    <property type="gene ID" value="Jr03_21070"/>
</dbReference>
<evidence type="ECO:0000256" key="4">
    <source>
        <dbReference type="RuleBase" id="RU003718"/>
    </source>
</evidence>
<dbReference type="PROSITE" id="PS00375">
    <property type="entry name" value="UDPGT"/>
    <property type="match status" value="1"/>
</dbReference>
<name>A0A833Y1Q9_JUGRE</name>
<dbReference type="PANTHER" id="PTHR48049">
    <property type="entry name" value="GLYCOSYLTRANSFERASE"/>
    <property type="match status" value="1"/>
</dbReference>
<dbReference type="PANTHER" id="PTHR48049:SF167">
    <property type="entry name" value="GLYCOSYLTRANSFERASE"/>
    <property type="match status" value="1"/>
</dbReference>
<reference evidence="6" key="1">
    <citation type="submission" date="2015-10" db="EMBL/GenBank/DDBJ databases">
        <authorList>
            <person name="Martinez-Garcia P.J."/>
            <person name="Crepeau M.W."/>
            <person name="Puiu D."/>
            <person name="Gonzalez-Ibeas D."/>
            <person name="Whalen J."/>
            <person name="Stevens K."/>
            <person name="Paul R."/>
            <person name="Butterfield T."/>
            <person name="Britton M."/>
            <person name="Reagan R."/>
            <person name="Chakraborty S."/>
            <person name="Walawage S.L."/>
            <person name="Vasquez-Gross H.A."/>
            <person name="Cardeno C."/>
            <person name="Famula R."/>
            <person name="Pratt K."/>
            <person name="Kuruganti S."/>
            <person name="Aradhya M.K."/>
            <person name="Leslie C.A."/>
            <person name="Dandekar A.M."/>
            <person name="Salzberg S.L."/>
            <person name="Wegrzyn J.L."/>
            <person name="Langley C.H."/>
            <person name="Neale D.B."/>
        </authorList>
    </citation>
    <scope>NUCLEOTIDE SEQUENCE</scope>
    <source>
        <tissue evidence="6">Leaves</tissue>
    </source>
</reference>
<evidence type="ECO:0000256" key="1">
    <source>
        <dbReference type="ARBA" id="ARBA00009995"/>
    </source>
</evidence>
<evidence type="ECO:0000256" key="5">
    <source>
        <dbReference type="RuleBase" id="RU362057"/>
    </source>
</evidence>
<evidence type="ECO:0000313" key="7">
    <source>
        <dbReference type="Proteomes" id="UP000619265"/>
    </source>
</evidence>
<accession>A0A833Y1Q9</accession>
<reference evidence="6" key="2">
    <citation type="submission" date="2020-03" db="EMBL/GenBank/DDBJ databases">
        <title>Walnut 2.0.</title>
        <authorList>
            <person name="Marrano A."/>
            <person name="Britton M."/>
            <person name="Zimin A.V."/>
            <person name="Zaini P.A."/>
            <person name="Workman R."/>
            <person name="Puiu D."/>
            <person name="Bianco L."/>
            <person name="Allen B.J."/>
            <person name="Troggio M."/>
            <person name="Leslie C.A."/>
            <person name="Timp W."/>
            <person name="Dendekar A."/>
            <person name="Salzberg S.L."/>
            <person name="Neale D.B."/>
        </authorList>
    </citation>
    <scope>NUCLEOTIDE SEQUENCE</scope>
    <source>
        <tissue evidence="6">Leaves</tissue>
    </source>
</reference>
<dbReference type="GO" id="GO:0035251">
    <property type="term" value="F:UDP-glucosyltransferase activity"/>
    <property type="evidence" value="ECO:0007669"/>
    <property type="project" value="InterPro"/>
</dbReference>
<feature type="non-terminal residue" evidence="6">
    <location>
        <position position="1"/>
    </location>
</feature>
<evidence type="ECO:0000256" key="2">
    <source>
        <dbReference type="ARBA" id="ARBA00022676"/>
    </source>
</evidence>
<dbReference type="InterPro" id="IPR035595">
    <property type="entry name" value="UDP_glycos_trans_CS"/>
</dbReference>